<name>A0A7C9NN44_9GAMM</name>
<dbReference type="EMBL" id="JAAEHK010000010">
    <property type="protein sequence ID" value="NDL70649.1"/>
    <property type="molecule type" value="Genomic_DNA"/>
</dbReference>
<sequence length="138" mass="15384">MYKVLAATRADMNEGWVWLSQHDFAPRSIVKIRSKVNNKVVYCEALEMDENFIKDYNKSPRVSISQNGHTIVMNGWYRNRLGGIETNQNHGLEVSGSNGPWGKFRASTGHPQVVVRLATWLAVISVGLGILGVCLALK</sequence>
<protein>
    <submittedName>
        <fullName evidence="2">Uncharacterized protein</fullName>
    </submittedName>
</protein>
<dbReference type="Proteomes" id="UP000480312">
    <property type="component" value="Unassembled WGS sequence"/>
</dbReference>
<keyword evidence="1" id="KW-0472">Membrane</keyword>
<comment type="caution">
    <text evidence="2">The sequence shown here is derived from an EMBL/GenBank/DDBJ whole genome shotgun (WGS) entry which is preliminary data.</text>
</comment>
<accession>A0A7C9NN44</accession>
<dbReference type="RefSeq" id="WP_162218539.1">
    <property type="nucleotide sequence ID" value="NZ_JAAEHK010000010.1"/>
</dbReference>
<gene>
    <name evidence="2" type="ORF">GPL32_09025</name>
</gene>
<feature type="transmembrane region" description="Helical" evidence="1">
    <location>
        <begin position="117"/>
        <end position="137"/>
    </location>
</feature>
<reference evidence="2 3" key="1">
    <citation type="submission" date="2020-01" db="EMBL/GenBank/DDBJ databases">
        <title>Whole genome sequencing of Halomonas alkaliphila strain LS44.</title>
        <authorList>
            <person name="Kumar S."/>
            <person name="Paul D."/>
            <person name="Shouche Y."/>
            <person name="Suryavanshi M.V."/>
        </authorList>
    </citation>
    <scope>NUCLEOTIDE SEQUENCE [LARGE SCALE GENOMIC DNA]</scope>
    <source>
        <strain evidence="2 3">LS44</strain>
    </source>
</reference>
<keyword evidence="1" id="KW-0812">Transmembrane</keyword>
<dbReference type="OrthoDB" id="7060169at2"/>
<evidence type="ECO:0000313" key="2">
    <source>
        <dbReference type="EMBL" id="NDL70649.1"/>
    </source>
</evidence>
<evidence type="ECO:0000313" key="3">
    <source>
        <dbReference type="Proteomes" id="UP000480312"/>
    </source>
</evidence>
<keyword evidence="1" id="KW-1133">Transmembrane helix</keyword>
<dbReference type="AlphaFoldDB" id="A0A7C9NN44"/>
<organism evidence="2 3">
    <name type="scientific">Vreelandella alkaliphila</name>
    <dbReference type="NCBI Taxonomy" id="272774"/>
    <lineage>
        <taxon>Bacteria</taxon>
        <taxon>Pseudomonadati</taxon>
        <taxon>Pseudomonadota</taxon>
        <taxon>Gammaproteobacteria</taxon>
        <taxon>Oceanospirillales</taxon>
        <taxon>Halomonadaceae</taxon>
        <taxon>Vreelandella</taxon>
    </lineage>
</organism>
<proteinExistence type="predicted"/>
<evidence type="ECO:0000256" key="1">
    <source>
        <dbReference type="SAM" id="Phobius"/>
    </source>
</evidence>